<dbReference type="PROSITE" id="PS50158">
    <property type="entry name" value="ZF_CCHC"/>
    <property type="match status" value="1"/>
</dbReference>
<keyword evidence="1" id="KW-0479">Metal-binding</keyword>
<proteinExistence type="predicted"/>
<dbReference type="AlphaFoldDB" id="A0A0D3AQN9"/>
<dbReference type="InterPro" id="IPR036875">
    <property type="entry name" value="Znf_CCHC_sf"/>
</dbReference>
<dbReference type="GO" id="GO:0008270">
    <property type="term" value="F:zinc ion binding"/>
    <property type="evidence" value="ECO:0007669"/>
    <property type="project" value="UniProtKB-KW"/>
</dbReference>
<dbReference type="CDD" id="cd00303">
    <property type="entry name" value="retropepsin_like"/>
    <property type="match status" value="1"/>
</dbReference>
<dbReference type="Pfam" id="PF03732">
    <property type="entry name" value="Retrotrans_gag"/>
    <property type="match status" value="1"/>
</dbReference>
<dbReference type="eggNOG" id="KOG0017">
    <property type="taxonomic scope" value="Eukaryota"/>
</dbReference>
<organism evidence="4 5">
    <name type="scientific">Brassica oleracea var. oleracea</name>
    <dbReference type="NCBI Taxonomy" id="109376"/>
    <lineage>
        <taxon>Eukaryota</taxon>
        <taxon>Viridiplantae</taxon>
        <taxon>Streptophyta</taxon>
        <taxon>Embryophyta</taxon>
        <taxon>Tracheophyta</taxon>
        <taxon>Spermatophyta</taxon>
        <taxon>Magnoliopsida</taxon>
        <taxon>eudicotyledons</taxon>
        <taxon>Gunneridae</taxon>
        <taxon>Pentapetalae</taxon>
        <taxon>rosids</taxon>
        <taxon>malvids</taxon>
        <taxon>Brassicales</taxon>
        <taxon>Brassicaceae</taxon>
        <taxon>Brassiceae</taxon>
        <taxon>Brassica</taxon>
    </lineage>
</organism>
<evidence type="ECO:0000313" key="5">
    <source>
        <dbReference type="Proteomes" id="UP000032141"/>
    </source>
</evidence>
<dbReference type="SUPFAM" id="SSF57756">
    <property type="entry name" value="Retrovirus zinc finger-like domains"/>
    <property type="match status" value="1"/>
</dbReference>
<keyword evidence="1" id="KW-0862">Zinc</keyword>
<keyword evidence="1" id="KW-0863">Zinc-finger</keyword>
<feature type="compositionally biased region" description="Gly residues" evidence="2">
    <location>
        <begin position="1"/>
        <end position="10"/>
    </location>
</feature>
<reference evidence="4" key="2">
    <citation type="submission" date="2015-03" db="UniProtKB">
        <authorList>
            <consortium name="EnsemblPlants"/>
        </authorList>
    </citation>
    <scope>IDENTIFICATION</scope>
</reference>
<keyword evidence="5" id="KW-1185">Reference proteome</keyword>
<dbReference type="GO" id="GO:0003676">
    <property type="term" value="F:nucleic acid binding"/>
    <property type="evidence" value="ECO:0007669"/>
    <property type="project" value="InterPro"/>
</dbReference>
<feature type="region of interest" description="Disordered" evidence="2">
    <location>
        <begin position="1"/>
        <end position="21"/>
    </location>
</feature>
<dbReference type="InterPro" id="IPR021109">
    <property type="entry name" value="Peptidase_aspartic_dom_sf"/>
</dbReference>
<feature type="region of interest" description="Disordered" evidence="2">
    <location>
        <begin position="296"/>
        <end position="360"/>
    </location>
</feature>
<dbReference type="Proteomes" id="UP000032141">
    <property type="component" value="Chromosome C2"/>
</dbReference>
<protein>
    <recommendedName>
        <fullName evidence="3">CCHC-type domain-containing protein</fullName>
    </recommendedName>
</protein>
<feature type="compositionally biased region" description="Polar residues" evidence="2">
    <location>
        <begin position="323"/>
        <end position="348"/>
    </location>
</feature>
<evidence type="ECO:0000256" key="2">
    <source>
        <dbReference type="SAM" id="MobiDB-lite"/>
    </source>
</evidence>
<dbReference type="InterPro" id="IPR005162">
    <property type="entry name" value="Retrotrans_gag_dom"/>
</dbReference>
<dbReference type="PANTHER" id="PTHR35046">
    <property type="entry name" value="ZINC KNUCKLE (CCHC-TYPE) FAMILY PROTEIN"/>
    <property type="match status" value="1"/>
</dbReference>
<name>A0A0D3AQN9_BRAOL</name>
<dbReference type="Gene3D" id="2.40.70.10">
    <property type="entry name" value="Acid Proteases"/>
    <property type="match status" value="1"/>
</dbReference>
<feature type="region of interest" description="Disordered" evidence="2">
    <location>
        <begin position="601"/>
        <end position="627"/>
    </location>
</feature>
<evidence type="ECO:0000256" key="1">
    <source>
        <dbReference type="PROSITE-ProRule" id="PRU00047"/>
    </source>
</evidence>
<dbReference type="EnsemblPlants" id="Bo2g083730.1">
    <property type="protein sequence ID" value="Bo2g083730.1"/>
    <property type="gene ID" value="Bo2g083730"/>
</dbReference>
<sequence length="627" mass="71149">MTRKTGGAGGDIQDQNPDGTTPEFIELKTLLLEMQSATQASTQVIQTSIQQLSDTVGTSTTATKHPHHQQQLPPFPPLQRQHQQNLPPNQRHHQHQQQIPCPQLVGHARAHDIDEDEDDEHRHVYYDDLQRNVVNNRWEQGFKVDIPEFHGGLKGDDLVDWLISVEEILEFKQVPATRRVSLVAMRFRGHATTWWKQLKTTQSRTGKTPIQSWEKLTKHLRQTFLPHNYERTMYTRLQNLRQGNRTVDEYAEEFALLLTRNEINDSQVQLVSRFIGGLRSQLQTAMAQFDPSTIGEAHRRAASFEQQSRTSNRNQSTSRTHTQDSAGSNTPSTATKETSDAAASSTKPVTPEEQQLRRSTRPNALRCYSCGELGHRKTACPHATRRGLLIDETIDEHEVYDSQDEDGLGDDDTTHPTTGDHGRLLVLRRACFTPQRPDDQWLRTNIFRSTCTIRDRICCFVIDSGSCRNVVSEEAITKLGITREKHPSPYNLGWLNDTATIRITERAIVPFSVGLHYKDRMYFDIASIDFCHLLLGRPWEFDRKIIHDGANNTYSFLWNAQNIILLLSKETAATPPTLTSPPAPPTLPSHLRTSDVFNIKHLSPFKGDNDPPDSWTNPSQPEGPDAA</sequence>
<feature type="domain" description="CCHC-type" evidence="3">
    <location>
        <begin position="366"/>
        <end position="381"/>
    </location>
</feature>
<dbReference type="PANTHER" id="PTHR35046:SF18">
    <property type="entry name" value="RNA-DIRECTED DNA POLYMERASE"/>
    <property type="match status" value="1"/>
</dbReference>
<feature type="compositionally biased region" description="Acidic residues" evidence="2">
    <location>
        <begin position="401"/>
        <end position="411"/>
    </location>
</feature>
<dbReference type="Pfam" id="PF00098">
    <property type="entry name" value="zf-CCHC"/>
    <property type="match status" value="1"/>
</dbReference>
<dbReference type="InterPro" id="IPR001878">
    <property type="entry name" value="Znf_CCHC"/>
</dbReference>
<dbReference type="OMA" id="EMEILMI"/>
<feature type="region of interest" description="Disordered" evidence="2">
    <location>
        <begin position="56"/>
        <end position="97"/>
    </location>
</feature>
<evidence type="ECO:0000259" key="3">
    <source>
        <dbReference type="PROSITE" id="PS50158"/>
    </source>
</evidence>
<evidence type="ECO:0000313" key="4">
    <source>
        <dbReference type="EnsemblPlants" id="Bo2g083730.1"/>
    </source>
</evidence>
<feature type="compositionally biased region" description="Low complexity" evidence="2">
    <location>
        <begin position="78"/>
        <end position="89"/>
    </location>
</feature>
<dbReference type="Gramene" id="Bo2g083730.1">
    <property type="protein sequence ID" value="Bo2g083730.1"/>
    <property type="gene ID" value="Bo2g083730"/>
</dbReference>
<dbReference type="HOGENOM" id="CLU_018037_2_1_1"/>
<accession>A0A0D3AQN9</accession>
<feature type="region of interest" description="Disordered" evidence="2">
    <location>
        <begin position="400"/>
        <end position="419"/>
    </location>
</feature>
<feature type="compositionally biased region" description="Low complexity" evidence="2">
    <location>
        <begin position="306"/>
        <end position="320"/>
    </location>
</feature>
<reference evidence="4 5" key="1">
    <citation type="journal article" date="2014" name="Genome Biol.">
        <title>Transcriptome and methylome profiling reveals relics of genome dominance in the mesopolyploid Brassica oleracea.</title>
        <authorList>
            <person name="Parkin I.A."/>
            <person name="Koh C."/>
            <person name="Tang H."/>
            <person name="Robinson S.J."/>
            <person name="Kagale S."/>
            <person name="Clarke W.E."/>
            <person name="Town C.D."/>
            <person name="Nixon J."/>
            <person name="Krishnakumar V."/>
            <person name="Bidwell S.L."/>
            <person name="Denoeud F."/>
            <person name="Belcram H."/>
            <person name="Links M.G."/>
            <person name="Just J."/>
            <person name="Clarke C."/>
            <person name="Bender T."/>
            <person name="Huebert T."/>
            <person name="Mason A.S."/>
            <person name="Pires J.C."/>
            <person name="Barker G."/>
            <person name="Moore J."/>
            <person name="Walley P.G."/>
            <person name="Manoli S."/>
            <person name="Batley J."/>
            <person name="Edwards D."/>
            <person name="Nelson M.N."/>
            <person name="Wang X."/>
            <person name="Paterson A.H."/>
            <person name="King G."/>
            <person name="Bancroft I."/>
            <person name="Chalhoub B."/>
            <person name="Sharpe A.G."/>
        </authorList>
    </citation>
    <scope>NUCLEOTIDE SEQUENCE</scope>
    <source>
        <strain evidence="4 5">cv. TO1000</strain>
    </source>
</reference>